<gene>
    <name evidence="3" type="ORF">G7068_09280</name>
</gene>
<dbReference type="Pfam" id="PF07995">
    <property type="entry name" value="GSDH"/>
    <property type="match status" value="1"/>
</dbReference>
<dbReference type="PANTHER" id="PTHR19328">
    <property type="entry name" value="HEDGEHOG-INTERACTING PROTEIN"/>
    <property type="match status" value="1"/>
</dbReference>
<dbReference type="PROSITE" id="PS51257">
    <property type="entry name" value="PROKAR_LIPOPROTEIN"/>
    <property type="match status" value="1"/>
</dbReference>
<dbReference type="InterPro" id="IPR011042">
    <property type="entry name" value="6-blade_b-propeller_TolB-like"/>
</dbReference>
<evidence type="ECO:0000313" key="4">
    <source>
        <dbReference type="Proteomes" id="UP000502677"/>
    </source>
</evidence>
<dbReference type="PANTHER" id="PTHR19328:SF13">
    <property type="entry name" value="HIPL1 PROTEIN"/>
    <property type="match status" value="1"/>
</dbReference>
<dbReference type="EMBL" id="CP049863">
    <property type="protein sequence ID" value="QIK63368.1"/>
    <property type="molecule type" value="Genomic_DNA"/>
</dbReference>
<dbReference type="Proteomes" id="UP000502677">
    <property type="component" value="Chromosome"/>
</dbReference>
<dbReference type="SUPFAM" id="SSF50952">
    <property type="entry name" value="Soluble quinoprotein glucose dehydrogenase"/>
    <property type="match status" value="1"/>
</dbReference>
<feature type="signal peptide" evidence="1">
    <location>
        <begin position="1"/>
        <end position="24"/>
    </location>
</feature>
<dbReference type="Gene3D" id="2.120.10.30">
    <property type="entry name" value="TolB, C-terminal domain"/>
    <property type="match status" value="1"/>
</dbReference>
<dbReference type="KEGG" id="lvi:G7068_09280"/>
<evidence type="ECO:0000313" key="3">
    <source>
        <dbReference type="EMBL" id="QIK63368.1"/>
    </source>
</evidence>
<proteinExistence type="predicted"/>
<keyword evidence="4" id="KW-1185">Reference proteome</keyword>
<name>A0A6G7XG65_9MICO</name>
<keyword evidence="1" id="KW-0732">Signal</keyword>
<evidence type="ECO:0000259" key="2">
    <source>
        <dbReference type="Pfam" id="PF07995"/>
    </source>
</evidence>
<dbReference type="RefSeq" id="WP_166291401.1">
    <property type="nucleotide sequence ID" value="NZ_CP049863.1"/>
</dbReference>
<dbReference type="AlphaFoldDB" id="A0A6G7XG65"/>
<reference evidence="3 4" key="1">
    <citation type="submission" date="2020-03" db="EMBL/GenBank/DDBJ databases">
        <title>Leucobacter sp. nov., isolated from beetles.</title>
        <authorList>
            <person name="Hyun D.-W."/>
            <person name="Bae J.-W."/>
        </authorList>
    </citation>
    <scope>NUCLEOTIDE SEQUENCE [LARGE SCALE GENOMIC DNA]</scope>
    <source>
        <strain evidence="3 4">HDW9C</strain>
    </source>
</reference>
<feature type="domain" description="Glucose/Sorbosone dehydrogenase" evidence="2">
    <location>
        <begin position="55"/>
        <end position="344"/>
    </location>
</feature>
<dbReference type="InterPro" id="IPR012938">
    <property type="entry name" value="Glc/Sorbosone_DH"/>
</dbReference>
<feature type="chain" id="PRO_5026233580" evidence="1">
    <location>
        <begin position="25"/>
        <end position="362"/>
    </location>
</feature>
<protein>
    <submittedName>
        <fullName evidence="3">PQQ-dependent sugar dehydrogenase</fullName>
    </submittedName>
</protein>
<organism evidence="3 4">
    <name type="scientific">Leucobacter viscericola</name>
    <dbReference type="NCBI Taxonomy" id="2714935"/>
    <lineage>
        <taxon>Bacteria</taxon>
        <taxon>Bacillati</taxon>
        <taxon>Actinomycetota</taxon>
        <taxon>Actinomycetes</taxon>
        <taxon>Micrococcales</taxon>
        <taxon>Microbacteriaceae</taxon>
        <taxon>Leucobacter</taxon>
    </lineage>
</organism>
<evidence type="ECO:0000256" key="1">
    <source>
        <dbReference type="SAM" id="SignalP"/>
    </source>
</evidence>
<dbReference type="InterPro" id="IPR011041">
    <property type="entry name" value="Quinoprot_gluc/sorb_DH_b-prop"/>
</dbReference>
<sequence length="362" mass="38384">MTRATPWITTALVAAALVALTACAASGEGTVASQSREQQTSKEQPGQLETVSANLEAPWSIVFHGETPLVSERDTARILELDTNGKAREVATIKGVVAAGEGGLLGIATRDNFLYAYSTAQAGNRIERYRLSGEPGELRLGPAESLLEAIPAASNHNGGRIAFGPDGMLYATAGDAGVPSRAQDRTSLAGKILRMTPEGGVPADNPFDGSYVYSYGHRNPQGLAWSTEGVLYASEFGQNTWDELNIIVKGGNYGWPEVEGIAGQEGFIDPVQQWVPSEASPSGITISNDSIYIANLRGERLREVPLSDPASSTELFTGEYGRLRDVAWAPDGSLWILTNNTDGRGTPGSGDDRILRYRAGAG</sequence>
<accession>A0A6G7XG65</accession>